<proteinExistence type="predicted"/>
<evidence type="ECO:0000313" key="3">
    <source>
        <dbReference type="WBParaSite" id="ASIM_0000188501-mRNA-1"/>
    </source>
</evidence>
<dbReference type="AlphaFoldDB" id="A0A0M3J2X3"/>
<sequence length="138" mass="15111">MIKPWSFEVTDKNYLSTLSGTSLSSIYFDMFKVGLDASDKEKVLLDLINSHKQLSASAHGNVAGAETSDGHRAQVKKFGDKGGIALVNGHKAQLKTKETDDGRHAYLKADNEYELDAVAKGSLKDAKNSEFEATNERF</sequence>
<reference evidence="3" key="1">
    <citation type="submission" date="2017-02" db="UniProtKB">
        <authorList>
            <consortium name="WormBaseParasite"/>
        </authorList>
    </citation>
    <scope>IDENTIFICATION</scope>
</reference>
<accession>A0A0M3J2X3</accession>
<protein>
    <submittedName>
        <fullName evidence="3">Adhesin</fullName>
    </submittedName>
</protein>
<dbReference type="OrthoDB" id="5782146at2759"/>
<reference evidence="1 2" key="2">
    <citation type="submission" date="2018-11" db="EMBL/GenBank/DDBJ databases">
        <authorList>
            <consortium name="Pathogen Informatics"/>
        </authorList>
    </citation>
    <scope>NUCLEOTIDE SEQUENCE [LARGE SCALE GENOMIC DNA]</scope>
</reference>
<dbReference type="WBParaSite" id="ASIM_0000188501-mRNA-1">
    <property type="protein sequence ID" value="ASIM_0000188501-mRNA-1"/>
    <property type="gene ID" value="ASIM_0000188501"/>
</dbReference>
<name>A0A0M3J2X3_ANISI</name>
<keyword evidence="2" id="KW-1185">Reference proteome</keyword>
<gene>
    <name evidence="1" type="ORF">ASIM_LOCUS1756</name>
</gene>
<evidence type="ECO:0000313" key="1">
    <source>
        <dbReference type="EMBL" id="VDK19202.1"/>
    </source>
</evidence>
<evidence type="ECO:0000313" key="2">
    <source>
        <dbReference type="Proteomes" id="UP000267096"/>
    </source>
</evidence>
<organism evidence="3">
    <name type="scientific">Anisakis simplex</name>
    <name type="common">Herring worm</name>
    <dbReference type="NCBI Taxonomy" id="6269"/>
    <lineage>
        <taxon>Eukaryota</taxon>
        <taxon>Metazoa</taxon>
        <taxon>Ecdysozoa</taxon>
        <taxon>Nematoda</taxon>
        <taxon>Chromadorea</taxon>
        <taxon>Rhabditida</taxon>
        <taxon>Spirurina</taxon>
        <taxon>Ascaridomorpha</taxon>
        <taxon>Ascaridoidea</taxon>
        <taxon>Anisakidae</taxon>
        <taxon>Anisakis</taxon>
        <taxon>Anisakis simplex complex</taxon>
    </lineage>
</organism>
<dbReference type="EMBL" id="UYRR01002026">
    <property type="protein sequence ID" value="VDK19202.1"/>
    <property type="molecule type" value="Genomic_DNA"/>
</dbReference>
<dbReference type="Proteomes" id="UP000267096">
    <property type="component" value="Unassembled WGS sequence"/>
</dbReference>